<dbReference type="Gene3D" id="3.90.400.10">
    <property type="entry name" value="Oligo-1,6-glucosidase, Domain 2"/>
    <property type="match status" value="1"/>
</dbReference>
<feature type="transmembrane region" description="Helical" evidence="4">
    <location>
        <begin position="232"/>
        <end position="253"/>
    </location>
</feature>
<proteinExistence type="predicted"/>
<feature type="region of interest" description="Disordered" evidence="3">
    <location>
        <begin position="274"/>
        <end position="307"/>
    </location>
</feature>
<evidence type="ECO:0000256" key="4">
    <source>
        <dbReference type="SAM" id="Phobius"/>
    </source>
</evidence>
<keyword evidence="4" id="KW-0812">Transmembrane</keyword>
<evidence type="ECO:0000256" key="1">
    <source>
        <dbReference type="ARBA" id="ARBA00001657"/>
    </source>
</evidence>
<dbReference type="InterPro" id="IPR017853">
    <property type="entry name" value="GH"/>
</dbReference>
<dbReference type="Gene3D" id="3.20.20.80">
    <property type="entry name" value="Glycosidases"/>
    <property type="match status" value="2"/>
</dbReference>
<feature type="region of interest" description="Disordered" evidence="3">
    <location>
        <begin position="158"/>
        <end position="178"/>
    </location>
</feature>
<feature type="transmembrane region" description="Helical" evidence="4">
    <location>
        <begin position="54"/>
        <end position="84"/>
    </location>
</feature>
<keyword evidence="4" id="KW-1133">Transmembrane helix</keyword>
<reference evidence="6 7" key="1">
    <citation type="journal article" date="2018" name="Nat. Ecol. Evol.">
        <title>Genomic signatures of mitonuclear coevolution across populations of Tigriopus californicus.</title>
        <authorList>
            <person name="Barreto F.S."/>
            <person name="Watson E.T."/>
            <person name="Lima T.G."/>
            <person name="Willett C.S."/>
            <person name="Edmands S."/>
            <person name="Li W."/>
            <person name="Burton R.S."/>
        </authorList>
    </citation>
    <scope>NUCLEOTIDE SEQUENCE [LARGE SCALE GENOMIC DNA]</scope>
    <source>
        <strain evidence="6 7">San Diego</strain>
    </source>
</reference>
<name>A0A553PIA0_TIGCA</name>
<dbReference type="PANTHER" id="PTHR10357">
    <property type="entry name" value="ALPHA-AMYLASE FAMILY MEMBER"/>
    <property type="match status" value="1"/>
</dbReference>
<dbReference type="PANTHER" id="PTHR10357:SF179">
    <property type="entry name" value="NEUTRAL AND BASIC AMINO ACID TRANSPORT PROTEIN RBAT"/>
    <property type="match status" value="1"/>
</dbReference>
<evidence type="ECO:0000313" key="7">
    <source>
        <dbReference type="Proteomes" id="UP000318571"/>
    </source>
</evidence>
<feature type="compositionally biased region" description="Polar residues" evidence="3">
    <location>
        <begin position="158"/>
        <end position="167"/>
    </location>
</feature>
<dbReference type="GO" id="GO:0004558">
    <property type="term" value="F:alpha-1,4-glucosidase activity"/>
    <property type="evidence" value="ECO:0007669"/>
    <property type="project" value="UniProtKB-EC"/>
</dbReference>
<comment type="caution">
    <text evidence="6">The sequence shown here is derived from an EMBL/GenBank/DDBJ whole genome shotgun (WGS) entry which is preliminary data.</text>
</comment>
<accession>A0A553PIA0</accession>
<keyword evidence="4" id="KW-0472">Membrane</keyword>
<dbReference type="SUPFAM" id="SSF51445">
    <property type="entry name" value="(Trans)glycosidases"/>
    <property type="match status" value="1"/>
</dbReference>
<comment type="catalytic activity">
    <reaction evidence="1">
        <text>Hydrolysis of terminal, non-reducing (1-&gt;4)-linked alpha-D-glucose residues with release of alpha-D-glucose.</text>
        <dbReference type="EC" id="3.2.1.20"/>
    </reaction>
</comment>
<sequence length="945" mass="106761">MLKDTNIEDIYARIMVALAAVGVLVNIGSLILLIQKRKKFMFHTLLKIMSVYDLVVITGCVMLYALPGMCYVVGFIFIPVIFYLPKFFEVQTVSKVQVQNYTIDCTAMRDAITPNPNVPVESPPSTNVSNLSGVVLEDLSQEPITSSQLNMSYGLPETSAQIQSPSPDSHPPTIPSSSSMSYPMFCHRFTFTKQDTYIRVISRKRKSLEIKPSELRQNALYHHIYCIGLNTVFASLIPLLSLIYLNICTVIALRKMGRDVVDLAFEGQRTPVRTFPEQSSTRQANSEGCVPVSRQPSSQQTPKGLGPLRRMMRSQGFQKSRSLEALQGHRRPFLSQPDEADFNFASNSSTDNYILVINSNNSQTSQQASGIQPSQRPLRRAFKRTASYLTRSGTTVTKSVPHQRSFIASLEAKAEDLASRKASSLMRRQENRLTRISLSIVSLFVLCHIWRLIPTAYEAFFSVNGTVLNQWPVFCSFIKHLVLICIFKKNFFKGIGDKLDYIVDLGVDSVFLSAFYEFGGVDMGYDVVNHMAVDPIFGTNKDLDALLHSLDEKGLKLIVDFVPNHTSKKHEWFEKSISWNNEGQGKYKDYYIWRNASNWESPGEDPKPPNAWDDSDQTTEVIKSDVEATLEFLDELRDIAEVLADADGTKRLFLVEMLQTENLMKWQETYRNATLERGNVIPFNLGILPWKNPNLSGDDVHQSVQDYIAAIPQEEVEKRANALLSWEMDNHDKFAVADEVGMMITMLLPGTMMIYYGDEIGMSDSDAITCEQTQDPYAIPPYGSECIDFPQRSRDPGRAPMQWKNDTYGGFSDSEPWLPLSSKYLDVNVEIEMGKENSKLHFFKNLLKIRQEDPIYHGEVMEEDTKIGLLVVVNIHEFDDIEVDIHSVMPGVPNEGTVRLVTSSDVVEEANYEMGSSIELNEILLSAYQGLVIEVDFNPSEEEEH</sequence>
<dbReference type="EC" id="3.2.1.20" evidence="2"/>
<feature type="domain" description="Glycosyl hydrolase family 13 catalytic" evidence="5">
    <location>
        <begin position="481"/>
        <end position="798"/>
    </location>
</feature>
<feature type="transmembrane region" description="Helical" evidence="4">
    <location>
        <begin position="433"/>
        <end position="451"/>
    </location>
</feature>
<dbReference type="Pfam" id="PF00128">
    <property type="entry name" value="Alpha-amylase"/>
    <property type="match status" value="2"/>
</dbReference>
<evidence type="ECO:0000313" key="6">
    <source>
        <dbReference type="EMBL" id="TRY77409.1"/>
    </source>
</evidence>
<dbReference type="InterPro" id="IPR006047">
    <property type="entry name" value="GH13_cat_dom"/>
</dbReference>
<dbReference type="InterPro" id="IPR045857">
    <property type="entry name" value="O16G_dom_2"/>
</dbReference>
<dbReference type="Proteomes" id="UP000318571">
    <property type="component" value="Chromosome 5"/>
</dbReference>
<dbReference type="SMART" id="SM00642">
    <property type="entry name" value="Aamy"/>
    <property type="match status" value="1"/>
</dbReference>
<protein>
    <recommendedName>
        <fullName evidence="2">alpha-glucosidase</fullName>
        <ecNumber evidence="2">3.2.1.20</ecNumber>
    </recommendedName>
</protein>
<feature type="compositionally biased region" description="Polar residues" evidence="3">
    <location>
        <begin position="276"/>
        <end position="286"/>
    </location>
</feature>
<feature type="transmembrane region" description="Helical" evidence="4">
    <location>
        <begin position="12"/>
        <end position="34"/>
    </location>
</feature>
<dbReference type="STRING" id="6832.A0A553PIA0"/>
<organism evidence="6 7">
    <name type="scientific">Tigriopus californicus</name>
    <name type="common">Marine copepod</name>
    <dbReference type="NCBI Taxonomy" id="6832"/>
    <lineage>
        <taxon>Eukaryota</taxon>
        <taxon>Metazoa</taxon>
        <taxon>Ecdysozoa</taxon>
        <taxon>Arthropoda</taxon>
        <taxon>Crustacea</taxon>
        <taxon>Multicrustacea</taxon>
        <taxon>Hexanauplia</taxon>
        <taxon>Copepoda</taxon>
        <taxon>Harpacticoida</taxon>
        <taxon>Harpacticidae</taxon>
        <taxon>Tigriopus</taxon>
    </lineage>
</organism>
<evidence type="ECO:0000256" key="3">
    <source>
        <dbReference type="SAM" id="MobiDB-lite"/>
    </source>
</evidence>
<dbReference type="GO" id="GO:0005975">
    <property type="term" value="P:carbohydrate metabolic process"/>
    <property type="evidence" value="ECO:0007669"/>
    <property type="project" value="InterPro"/>
</dbReference>
<evidence type="ECO:0000256" key="2">
    <source>
        <dbReference type="ARBA" id="ARBA00012741"/>
    </source>
</evidence>
<keyword evidence="7" id="KW-1185">Reference proteome</keyword>
<dbReference type="EMBL" id="VCGU01000004">
    <property type="protein sequence ID" value="TRY77409.1"/>
    <property type="molecule type" value="Genomic_DNA"/>
</dbReference>
<evidence type="ECO:0000259" key="5">
    <source>
        <dbReference type="SMART" id="SM00642"/>
    </source>
</evidence>
<gene>
    <name evidence="6" type="ORF">TCAL_08777</name>
</gene>
<dbReference type="AlphaFoldDB" id="A0A553PIA0"/>